<keyword evidence="1" id="KW-0812">Transmembrane</keyword>
<gene>
    <name evidence="2" type="ORF">SAMN04487950_1855</name>
</gene>
<evidence type="ECO:0000256" key="1">
    <source>
        <dbReference type="SAM" id="Phobius"/>
    </source>
</evidence>
<keyword evidence="1" id="KW-1133">Transmembrane helix</keyword>
<keyword evidence="3" id="KW-1185">Reference proteome</keyword>
<dbReference type="InterPro" id="IPR055713">
    <property type="entry name" value="DUF7289"/>
</dbReference>
<accession>A0A1I4E4G7</accession>
<reference evidence="3" key="1">
    <citation type="submission" date="2016-10" db="EMBL/GenBank/DDBJ databases">
        <authorList>
            <person name="Varghese N."/>
            <person name="Submissions S."/>
        </authorList>
    </citation>
    <scope>NUCLEOTIDE SEQUENCE [LARGE SCALE GENOMIC DNA]</scope>
    <source>
        <strain evidence="3">CGMCC 1.7738</strain>
    </source>
</reference>
<dbReference type="STRING" id="553466.SAMN04487950_1855"/>
<organism evidence="2 3">
    <name type="scientific">Halogranum rubrum</name>
    <dbReference type="NCBI Taxonomy" id="553466"/>
    <lineage>
        <taxon>Archaea</taxon>
        <taxon>Methanobacteriati</taxon>
        <taxon>Methanobacteriota</taxon>
        <taxon>Stenosarchaea group</taxon>
        <taxon>Halobacteria</taxon>
        <taxon>Halobacteriales</taxon>
        <taxon>Haloferacaceae</taxon>
    </lineage>
</organism>
<feature type="transmembrane region" description="Helical" evidence="1">
    <location>
        <begin position="12"/>
        <end position="34"/>
    </location>
</feature>
<evidence type="ECO:0000313" key="2">
    <source>
        <dbReference type="EMBL" id="SFL00049.1"/>
    </source>
</evidence>
<proteinExistence type="predicted"/>
<protein>
    <recommendedName>
        <fullName evidence="4">Flagellin N-terminal-like domain-containing protein</fullName>
    </recommendedName>
</protein>
<dbReference type="EMBL" id="FOTC01000002">
    <property type="protein sequence ID" value="SFL00049.1"/>
    <property type="molecule type" value="Genomic_DNA"/>
</dbReference>
<keyword evidence="1" id="KW-0472">Membrane</keyword>
<name>A0A1I4E4G7_9EURY</name>
<dbReference type="RefSeq" id="WP_089868710.1">
    <property type="nucleotide sequence ID" value="NZ_FOTC01000002.1"/>
</dbReference>
<dbReference type="AlphaFoldDB" id="A0A1I4E4G7"/>
<evidence type="ECO:0008006" key="4">
    <source>
        <dbReference type="Google" id="ProtNLM"/>
    </source>
</evidence>
<dbReference type="Pfam" id="PF23960">
    <property type="entry name" value="DUF7289"/>
    <property type="match status" value="1"/>
</dbReference>
<evidence type="ECO:0000313" key="3">
    <source>
        <dbReference type="Proteomes" id="UP000199607"/>
    </source>
</evidence>
<sequence length="241" mass="25502">MNAHPTGRAQSAVVGVALLLGVTMLSLGVLTASIGTVVQSNADAADAGRVATDLDAALDPVSATGPDSGHVSFTDGKLRRVDRSVRLLNDSGVVRNESVDGLVYSNEHHRVAFSSGAVVRGTGENARFTADPPLATSENVLLVGVARLNASGPDTVDGTNQRVRLETNVSHRRQSLGNDSYRVAVETATPAAWERYFARQNATTTRRDFDGDGVTSVVGQYPGDRTTYLVVHDVRLVIRHG</sequence>
<dbReference type="Proteomes" id="UP000199607">
    <property type="component" value="Unassembled WGS sequence"/>
</dbReference>